<comment type="caution">
    <text evidence="2">The sequence shown here is derived from an EMBL/GenBank/DDBJ whole genome shotgun (WGS) entry which is preliminary data.</text>
</comment>
<sequence>MGDLKKWIVTYTKHIKQKRKVYQDGFLELHCSTGTDKVLLYDDSEKLLDSRFLKKGEFVESGETLTFSGYLVDIGGLDKNCNPLSDSNSKLQEIAKKHKGNLGKMAGNSSYSMESDNCGMRKGTPENHPSVMSNITSEWRALYTTQKTQKSKKYHDGVLRLLVGAFDRKIVLYDDSEKQLDSRYLKKDEVVKCGETLTFDGYLVDIGDLEENCKPLVESFDRFHGKEAETEKSGSGKSAVPDNCTNVQNNLKKEWHALYTTQKTQKAKKYHDGILWLVVGVSHRKQVTLLDEDGTILSSKYLSSSEDVRTGSMLELANHLVEVGEARVSQEGEFQIDNTKRERVASCSSTLNVGEIKLNCSGTRNNSITSGIQNSTLSKEDLDSYSSSFEVEKDKFSQSGVRDARQILFTLKRPIRESSCIAKEPLMQQSSSSRLDSNLSSKNVIDNLEEKPEDDLESSNVGCSAQEIMHRSEILQSEDIHKLPTSAPANRRDEVQLERHISSSLSISIGETESKLTSETSCYPEKLTISAASKIAGPRVSDVIHSNLLLDTQMNTLVPHEEFDGGTDLKECPAITGVGVSSGCSGSDYEMVPDEKSNQLCADRKGTDTTCKEVVGLALRSLKGLNSRHNAIERENFKVLGNKAKEKVDRDDFPSFDLGF</sequence>
<keyword evidence="3" id="KW-1185">Reference proteome</keyword>
<dbReference type="Pfam" id="PF10382">
    <property type="entry name" value="ZGRF1-like_N"/>
    <property type="match status" value="3"/>
</dbReference>
<organism evidence="2 3">
    <name type="scientific">Thalictrum thalictroides</name>
    <name type="common">Rue-anemone</name>
    <name type="synonym">Anemone thalictroides</name>
    <dbReference type="NCBI Taxonomy" id="46969"/>
    <lineage>
        <taxon>Eukaryota</taxon>
        <taxon>Viridiplantae</taxon>
        <taxon>Streptophyta</taxon>
        <taxon>Embryophyta</taxon>
        <taxon>Tracheophyta</taxon>
        <taxon>Spermatophyta</taxon>
        <taxon>Magnoliopsida</taxon>
        <taxon>Ranunculales</taxon>
        <taxon>Ranunculaceae</taxon>
        <taxon>Thalictroideae</taxon>
        <taxon>Thalictrum</taxon>
    </lineage>
</organism>
<proteinExistence type="predicted"/>
<dbReference type="GO" id="GO:0004519">
    <property type="term" value="F:endonuclease activity"/>
    <property type="evidence" value="ECO:0007669"/>
    <property type="project" value="UniProtKB-KW"/>
</dbReference>
<accession>A0A7J6X6C7</accession>
<dbReference type="GO" id="GO:0006302">
    <property type="term" value="P:double-strand break repair"/>
    <property type="evidence" value="ECO:0007669"/>
    <property type="project" value="TreeGrafter"/>
</dbReference>
<dbReference type="PANTHER" id="PTHR28535">
    <property type="entry name" value="ZINC FINGER GRF-TYPE CONTAINING 1"/>
    <property type="match status" value="1"/>
</dbReference>
<dbReference type="EMBL" id="JABWDY010004724">
    <property type="protein sequence ID" value="KAF5204953.1"/>
    <property type="molecule type" value="Genomic_DNA"/>
</dbReference>
<evidence type="ECO:0000313" key="2">
    <source>
        <dbReference type="EMBL" id="KAF5204953.1"/>
    </source>
</evidence>
<keyword evidence="2" id="KW-0540">Nuclease</keyword>
<feature type="domain" description="5'-3' DNA helicase ZGRF1-like N-terminal" evidence="1">
    <location>
        <begin position="253"/>
        <end position="330"/>
    </location>
</feature>
<keyword evidence="2" id="KW-0255">Endonuclease</keyword>
<evidence type="ECO:0000313" key="3">
    <source>
        <dbReference type="Proteomes" id="UP000554482"/>
    </source>
</evidence>
<dbReference type="InterPro" id="IPR052800">
    <property type="entry name" value="DNA_Repair_Helicase_ZGRF1"/>
</dbReference>
<dbReference type="AlphaFoldDB" id="A0A7J6X6C7"/>
<dbReference type="OrthoDB" id="6513042at2759"/>
<dbReference type="GO" id="GO:0005634">
    <property type="term" value="C:nucleus"/>
    <property type="evidence" value="ECO:0007669"/>
    <property type="project" value="TreeGrafter"/>
</dbReference>
<dbReference type="PANTHER" id="PTHR28535:SF1">
    <property type="entry name" value="PROTEIN ZGRF1"/>
    <property type="match status" value="1"/>
</dbReference>
<evidence type="ECO:0000259" key="1">
    <source>
        <dbReference type="Pfam" id="PF10382"/>
    </source>
</evidence>
<gene>
    <name evidence="2" type="ORF">FRX31_005466</name>
</gene>
<dbReference type="InterPro" id="IPR018838">
    <property type="entry name" value="ZGRF1-like_N"/>
</dbReference>
<keyword evidence="2" id="KW-0378">Hydrolase</keyword>
<dbReference type="Proteomes" id="UP000554482">
    <property type="component" value="Unassembled WGS sequence"/>
</dbReference>
<protein>
    <submittedName>
        <fullName evidence="2">Dde family endonuclease</fullName>
    </submittedName>
</protein>
<dbReference type="GO" id="GO:0035861">
    <property type="term" value="C:site of double-strand break"/>
    <property type="evidence" value="ECO:0007669"/>
    <property type="project" value="TreeGrafter"/>
</dbReference>
<feature type="domain" description="5'-3' DNA helicase ZGRF1-like N-terminal" evidence="1">
    <location>
        <begin position="138"/>
        <end position="212"/>
    </location>
</feature>
<feature type="domain" description="5'-3' DNA helicase ZGRF1-like N-terminal" evidence="1">
    <location>
        <begin position="5"/>
        <end position="77"/>
    </location>
</feature>
<reference evidence="2 3" key="1">
    <citation type="submission" date="2020-06" db="EMBL/GenBank/DDBJ databases">
        <title>Transcriptomic and genomic resources for Thalictrum thalictroides and T. hernandezii: Facilitating candidate gene discovery in an emerging model plant lineage.</title>
        <authorList>
            <person name="Arias T."/>
            <person name="Riano-Pachon D.M."/>
            <person name="Di Stilio V.S."/>
        </authorList>
    </citation>
    <scope>NUCLEOTIDE SEQUENCE [LARGE SCALE GENOMIC DNA]</scope>
    <source>
        <strain evidence="3">cv. WT478/WT964</strain>
        <tissue evidence="2">Leaves</tissue>
    </source>
</reference>
<name>A0A7J6X6C7_THATH</name>